<dbReference type="Proteomes" id="UP000324351">
    <property type="component" value="Unassembled WGS sequence"/>
</dbReference>
<evidence type="ECO:0000313" key="2">
    <source>
        <dbReference type="Proteomes" id="UP000324351"/>
    </source>
</evidence>
<reference evidence="1 2" key="1">
    <citation type="submission" date="2019-09" db="EMBL/GenBank/DDBJ databases">
        <title>Nocardioides panacisoli sp. nov., isolated from the soil of a ginseng field.</title>
        <authorList>
            <person name="Cho C."/>
        </authorList>
    </citation>
    <scope>NUCLEOTIDE SEQUENCE [LARGE SCALE GENOMIC DNA]</scope>
    <source>
        <strain evidence="1 2">BN140041</strain>
    </source>
</reference>
<organism evidence="1 2">
    <name type="scientific">Nocardioides antri</name>
    <dbReference type="NCBI Taxonomy" id="2607659"/>
    <lineage>
        <taxon>Bacteria</taxon>
        <taxon>Bacillati</taxon>
        <taxon>Actinomycetota</taxon>
        <taxon>Actinomycetes</taxon>
        <taxon>Propionibacteriales</taxon>
        <taxon>Nocardioidaceae</taxon>
        <taxon>Nocardioides</taxon>
    </lineage>
</organism>
<accession>A0A5B1M3Y2</accession>
<dbReference type="EMBL" id="VUJW01000006">
    <property type="protein sequence ID" value="KAA1426849.1"/>
    <property type="molecule type" value="Genomic_DNA"/>
</dbReference>
<gene>
    <name evidence="1" type="ORF">F0U47_12200</name>
</gene>
<comment type="caution">
    <text evidence="1">The sequence shown here is derived from an EMBL/GenBank/DDBJ whole genome shotgun (WGS) entry which is preliminary data.</text>
</comment>
<keyword evidence="2" id="KW-1185">Reference proteome</keyword>
<dbReference type="AlphaFoldDB" id="A0A5B1M3Y2"/>
<name>A0A5B1M3Y2_9ACTN</name>
<sequence length="512" mass="56332">MEDPAARPLDDGSTKVTLTQNRSRIITIRTAESSTPGDADGEIVSHVGIECVTQDSATEADASRTNWTTIVRVVTDLSSVHVWVENRVETDDLSLRVQVGRPRLVDDLLSIPGRPHLAGSGLFTEVQPILADEVAALTELLQSPTRALPVIVCSEPGGDHDDRWTIWAERIARRAGGIATVITLDSGAVTAFRRALGDLAVWGGGVRVYTPTPVVDPTDGWRHRYTPGHLMASREDAMVDRIVYVVAQMSTRRRVPDEFLGFTTTAPAEAAPGASAGFVSEDEQERERIHWETLLEQQVAETNASERELAQKIGHLDRIRLALEEQGLHELFWGTQHETGAEIPDEVQDTSTAVFAAQMYLTDRLLVHDDAPRELDGIDTCPQAYSWGNKTWRGFRALAAYAEERSNGFRGSFWDWCTEGRPFAWPANTKHLSMTESETVQNSAKLSRTRVLPVSTEVDPSAKILMLSHLKISEGGGDLAPRVYFYDDTGGNSGKVHVGFVGPHHLMPNTKS</sequence>
<reference evidence="1 2" key="2">
    <citation type="submission" date="2019-09" db="EMBL/GenBank/DDBJ databases">
        <authorList>
            <person name="Jin C."/>
        </authorList>
    </citation>
    <scope>NUCLEOTIDE SEQUENCE [LARGE SCALE GENOMIC DNA]</scope>
    <source>
        <strain evidence="1 2">BN140041</strain>
    </source>
</reference>
<evidence type="ECO:0000313" key="1">
    <source>
        <dbReference type="EMBL" id="KAA1426849.1"/>
    </source>
</evidence>
<proteinExistence type="predicted"/>
<protein>
    <submittedName>
        <fullName evidence="1">Uncharacterized protein</fullName>
    </submittedName>
</protein>